<protein>
    <submittedName>
        <fullName evidence="2">DUF378 domain-containing protein</fullName>
    </submittedName>
</protein>
<organism evidence="2 3">
    <name type="scientific">Candidatus Zambryskibacteria bacterium CG_4_9_14_3_um_filter_42_15</name>
    <dbReference type="NCBI Taxonomy" id="1975112"/>
    <lineage>
        <taxon>Bacteria</taxon>
        <taxon>Candidatus Zambryskiibacteriota</taxon>
    </lineage>
</organism>
<dbReference type="EMBL" id="PFXF01000023">
    <property type="protein sequence ID" value="PJA32736.1"/>
    <property type="molecule type" value="Genomic_DNA"/>
</dbReference>
<evidence type="ECO:0000313" key="3">
    <source>
        <dbReference type="Proteomes" id="UP000230758"/>
    </source>
</evidence>
<keyword evidence="1" id="KW-0472">Membrane</keyword>
<evidence type="ECO:0000313" key="2">
    <source>
        <dbReference type="EMBL" id="PJA32736.1"/>
    </source>
</evidence>
<proteinExistence type="predicted"/>
<sequence>MKLHKVTFVLLIIGGLNWGLEAFGWGVGQFLGESLSLIVYLLIGLSAIYEIFSHKKLCRNCAPQGV</sequence>
<dbReference type="AlphaFoldDB" id="A0A2M7WS82"/>
<accession>A0A2M7WS82</accession>
<dbReference type="InterPro" id="IPR007211">
    <property type="entry name" value="DUF378"/>
</dbReference>
<gene>
    <name evidence="2" type="ORF">CO185_01950</name>
</gene>
<keyword evidence="1" id="KW-1133">Transmembrane helix</keyword>
<feature type="transmembrane region" description="Helical" evidence="1">
    <location>
        <begin position="34"/>
        <end position="52"/>
    </location>
</feature>
<dbReference type="Proteomes" id="UP000230758">
    <property type="component" value="Unassembled WGS sequence"/>
</dbReference>
<evidence type="ECO:0000256" key="1">
    <source>
        <dbReference type="SAM" id="Phobius"/>
    </source>
</evidence>
<dbReference type="Pfam" id="PF04070">
    <property type="entry name" value="DUF378"/>
    <property type="match status" value="1"/>
</dbReference>
<name>A0A2M7WS82_9BACT</name>
<keyword evidence="1" id="KW-0812">Transmembrane</keyword>
<comment type="caution">
    <text evidence="2">The sequence shown here is derived from an EMBL/GenBank/DDBJ whole genome shotgun (WGS) entry which is preliminary data.</text>
</comment>
<reference evidence="3" key="1">
    <citation type="submission" date="2017-09" db="EMBL/GenBank/DDBJ databases">
        <title>Depth-based differentiation of microbial function through sediment-hosted aquifers and enrichment of novel symbionts in the deep terrestrial subsurface.</title>
        <authorList>
            <person name="Probst A.J."/>
            <person name="Ladd B."/>
            <person name="Jarett J.K."/>
            <person name="Geller-Mcgrath D.E."/>
            <person name="Sieber C.M.K."/>
            <person name="Emerson J.B."/>
            <person name="Anantharaman K."/>
            <person name="Thomas B.C."/>
            <person name="Malmstrom R."/>
            <person name="Stieglmeier M."/>
            <person name="Klingl A."/>
            <person name="Woyke T."/>
            <person name="Ryan C.M."/>
            <person name="Banfield J.F."/>
        </authorList>
    </citation>
    <scope>NUCLEOTIDE SEQUENCE [LARGE SCALE GENOMIC DNA]</scope>
</reference>